<dbReference type="EMBL" id="ML742090">
    <property type="protein sequence ID" value="KAE8150609.1"/>
    <property type="molecule type" value="Genomic_DNA"/>
</dbReference>
<accession>A0A5N6TX17</accession>
<proteinExistence type="predicted"/>
<dbReference type="OrthoDB" id="3886018at2759"/>
<protein>
    <submittedName>
        <fullName evidence="1">Uncharacterized protein</fullName>
    </submittedName>
</protein>
<keyword evidence="2" id="KW-1185">Reference proteome</keyword>
<evidence type="ECO:0000313" key="2">
    <source>
        <dbReference type="Proteomes" id="UP000325780"/>
    </source>
</evidence>
<reference evidence="1 2" key="1">
    <citation type="submission" date="2019-04" db="EMBL/GenBank/DDBJ databases">
        <title>Friends and foes A comparative genomics study of 23 Aspergillus species from section Flavi.</title>
        <authorList>
            <consortium name="DOE Joint Genome Institute"/>
            <person name="Kjaerbolling I."/>
            <person name="Vesth T."/>
            <person name="Frisvad J.C."/>
            <person name="Nybo J.L."/>
            <person name="Theobald S."/>
            <person name="Kildgaard S."/>
            <person name="Isbrandt T."/>
            <person name="Kuo A."/>
            <person name="Sato A."/>
            <person name="Lyhne E.K."/>
            <person name="Kogle M.E."/>
            <person name="Wiebenga A."/>
            <person name="Kun R.S."/>
            <person name="Lubbers R.J."/>
            <person name="Makela M.R."/>
            <person name="Barry K."/>
            <person name="Chovatia M."/>
            <person name="Clum A."/>
            <person name="Daum C."/>
            <person name="Haridas S."/>
            <person name="He G."/>
            <person name="LaButti K."/>
            <person name="Lipzen A."/>
            <person name="Mondo S."/>
            <person name="Riley R."/>
            <person name="Salamov A."/>
            <person name="Simmons B.A."/>
            <person name="Magnuson J.K."/>
            <person name="Henrissat B."/>
            <person name="Mortensen U.H."/>
            <person name="Larsen T.O."/>
            <person name="Devries R.P."/>
            <person name="Grigoriev I.V."/>
            <person name="Machida M."/>
            <person name="Baker S.E."/>
            <person name="Andersen M.R."/>
        </authorList>
    </citation>
    <scope>NUCLEOTIDE SEQUENCE [LARGE SCALE GENOMIC DNA]</scope>
    <source>
        <strain evidence="1 2">IBT 18842</strain>
    </source>
</reference>
<gene>
    <name evidence="1" type="ORF">BDV25DRAFT_139695</name>
</gene>
<organism evidence="1 2">
    <name type="scientific">Aspergillus avenaceus</name>
    <dbReference type="NCBI Taxonomy" id="36643"/>
    <lineage>
        <taxon>Eukaryota</taxon>
        <taxon>Fungi</taxon>
        <taxon>Dikarya</taxon>
        <taxon>Ascomycota</taxon>
        <taxon>Pezizomycotina</taxon>
        <taxon>Eurotiomycetes</taxon>
        <taxon>Eurotiomycetidae</taxon>
        <taxon>Eurotiales</taxon>
        <taxon>Aspergillaceae</taxon>
        <taxon>Aspergillus</taxon>
        <taxon>Aspergillus subgen. Circumdati</taxon>
    </lineage>
</organism>
<dbReference type="AlphaFoldDB" id="A0A5N6TX17"/>
<sequence length="340" mass="38842">METKALAKRMVLPDDNLGEFHEEGMPKRTKPILFKKSYKRATDTSAAIMHEFSRARPDEFSTGVEGLHGCTTMYIISRKAVYITHWWENVAFDADMLELTVFDLLRNGGKYYHKLDASIIEDDYIHAYMIHPTQAFRQLKDPSQSDYTDQWNQIRTVVGELVPKLQDQSRWTDVPYIRVPVDKDLDEENMVRGKNLFKYNRAQSIGGGQTQQWAMMYHEPPALLPARGFKLNKFSPTSITQYQGELSQLSCTIAPEYNSFIRAFHSACSASDLLKVQETLGCQRLLKIADLSMGLALATHRAHTDLVDVLFDTDARVAQMANNYLPGDCKIQQDPRISIH</sequence>
<evidence type="ECO:0000313" key="1">
    <source>
        <dbReference type="EMBL" id="KAE8150609.1"/>
    </source>
</evidence>
<dbReference type="Proteomes" id="UP000325780">
    <property type="component" value="Unassembled WGS sequence"/>
</dbReference>
<name>A0A5N6TX17_ASPAV</name>